<dbReference type="RefSeq" id="XP_067765372.1">
    <property type="nucleotide sequence ID" value="XM_067908398.1"/>
</dbReference>
<reference evidence="1 2" key="1">
    <citation type="journal article" date="2014" name="PLoS Genet.">
        <title>The Genome of Spironucleus salmonicida Highlights a Fish Pathogen Adapted to Fluctuating Environments.</title>
        <authorList>
            <person name="Xu F."/>
            <person name="Jerlstrom-Hultqvist J."/>
            <person name="Einarsson E."/>
            <person name="Astvaldsson A."/>
            <person name="Svard S.G."/>
            <person name="Andersson J.O."/>
        </authorList>
    </citation>
    <scope>NUCLEOTIDE SEQUENCE [LARGE SCALE GENOMIC DNA]</scope>
    <source>
        <strain evidence="1 2">ATCC 50377</strain>
    </source>
</reference>
<accession>A0A9P8LUP0</accession>
<dbReference type="EMBL" id="AUWU02000004">
    <property type="protein sequence ID" value="KAH0574599.1"/>
    <property type="molecule type" value="Genomic_DNA"/>
</dbReference>
<name>A0A9P8LUP0_9EUKA</name>
<sequence>MKSSILENQDFPAILFPLPPPVSPRAVFPKPEIPPTAHLHFTCHLPQLKCPHFHKPHPSSSLKSILQSKFPLQYPSQSYPTPPPLPNSHIFTCPVRSQISRFRAAHATSSLINSLQCKLRSRALEIPCSYGPNFR</sequence>
<evidence type="ECO:0000313" key="1">
    <source>
        <dbReference type="EMBL" id="KAH0574599.1"/>
    </source>
</evidence>
<dbReference type="KEGG" id="ssao:94298580"/>
<evidence type="ECO:0000313" key="2">
    <source>
        <dbReference type="Proteomes" id="UP000018208"/>
    </source>
</evidence>
<gene>
    <name evidence="1" type="ORF">SS50377_24557</name>
</gene>
<proteinExistence type="predicted"/>
<dbReference type="AlphaFoldDB" id="A0A9P8LUP0"/>
<keyword evidence="2" id="KW-1185">Reference proteome</keyword>
<protein>
    <submittedName>
        <fullName evidence="1">Uncharacterized protein</fullName>
    </submittedName>
</protein>
<organism evidence="1 2">
    <name type="scientific">Spironucleus salmonicida</name>
    <dbReference type="NCBI Taxonomy" id="348837"/>
    <lineage>
        <taxon>Eukaryota</taxon>
        <taxon>Metamonada</taxon>
        <taxon>Diplomonadida</taxon>
        <taxon>Hexamitidae</taxon>
        <taxon>Hexamitinae</taxon>
        <taxon>Spironucleus</taxon>
    </lineage>
</organism>
<dbReference type="GeneID" id="94298580"/>
<comment type="caution">
    <text evidence="1">The sequence shown here is derived from an EMBL/GenBank/DDBJ whole genome shotgun (WGS) entry which is preliminary data.</text>
</comment>
<dbReference type="Proteomes" id="UP000018208">
    <property type="component" value="Unassembled WGS sequence"/>
</dbReference>